<feature type="non-terminal residue" evidence="1">
    <location>
        <position position="1"/>
    </location>
</feature>
<gene>
    <name evidence="1" type="ORF">CCMA1212_000717</name>
</gene>
<keyword evidence="2" id="KW-1185">Reference proteome</keyword>
<protein>
    <submittedName>
        <fullName evidence="1">Uncharacterized protein</fullName>
    </submittedName>
</protein>
<reference evidence="1 2" key="1">
    <citation type="submission" date="2018-01" db="EMBL/GenBank/DDBJ databases">
        <title>Genome characterization of the sugarcane-associated fungus Trichoderma ghanense CCMA-1212 and their application in lignocelulose bioconversion.</title>
        <authorList>
            <person name="Steindorff A.S."/>
            <person name="Mendes T.D."/>
            <person name="Vilela E.S.D."/>
            <person name="Rodrigues D.S."/>
            <person name="Formighieri E.F."/>
            <person name="Melo I.S."/>
            <person name="Favaro L.C.L."/>
        </authorList>
    </citation>
    <scope>NUCLEOTIDE SEQUENCE [LARGE SCALE GENOMIC DNA]</scope>
    <source>
        <strain evidence="1 2">CCMA-1212</strain>
    </source>
</reference>
<name>A0ABY2HG52_9HYPO</name>
<evidence type="ECO:0000313" key="1">
    <source>
        <dbReference type="EMBL" id="TFB07111.1"/>
    </source>
</evidence>
<accession>A0ABY2HG52</accession>
<organism evidence="1 2">
    <name type="scientific">Trichoderma ghanense</name>
    <dbReference type="NCBI Taxonomy" id="65468"/>
    <lineage>
        <taxon>Eukaryota</taxon>
        <taxon>Fungi</taxon>
        <taxon>Dikarya</taxon>
        <taxon>Ascomycota</taxon>
        <taxon>Pezizomycotina</taxon>
        <taxon>Sordariomycetes</taxon>
        <taxon>Hypocreomycetidae</taxon>
        <taxon>Hypocreales</taxon>
        <taxon>Hypocreaceae</taxon>
        <taxon>Trichoderma</taxon>
    </lineage>
</organism>
<sequence length="125" mass="14116">PPSTTNQQFQQSSPSFATFPLKRYNLGIITSPFRRSISQLLSPVITHRKLKLRSPQHDIITLVRISKVISVCVSVPFSRERCASSALVYVMCQKVKENASLKSGGQLPAVYVLFRFQPIFYADQK</sequence>
<evidence type="ECO:0000313" key="2">
    <source>
        <dbReference type="Proteomes" id="UP001642720"/>
    </source>
</evidence>
<comment type="caution">
    <text evidence="1">The sequence shown here is derived from an EMBL/GenBank/DDBJ whole genome shotgun (WGS) entry which is preliminary data.</text>
</comment>
<dbReference type="Proteomes" id="UP001642720">
    <property type="component" value="Unassembled WGS sequence"/>
</dbReference>
<dbReference type="RefSeq" id="XP_073563312.1">
    <property type="nucleotide sequence ID" value="XM_073698176.1"/>
</dbReference>
<proteinExistence type="predicted"/>
<dbReference type="EMBL" id="PPTA01000001">
    <property type="protein sequence ID" value="TFB07111.1"/>
    <property type="molecule type" value="Genomic_DNA"/>
</dbReference>
<dbReference type="GeneID" id="300572626"/>